<name>A0A927MXQ5_9ACTN</name>
<comment type="caution">
    <text evidence="1">The sequence shown here is derived from an EMBL/GenBank/DDBJ whole genome shotgun (WGS) entry which is preliminary data.</text>
</comment>
<dbReference type="RefSeq" id="WP_192752555.1">
    <property type="nucleotide sequence ID" value="NZ_BAABJL010000119.1"/>
</dbReference>
<dbReference type="Proteomes" id="UP000638648">
    <property type="component" value="Unassembled WGS sequence"/>
</dbReference>
<keyword evidence="1" id="KW-0645">Protease</keyword>
<sequence length="179" mass="19916">MRRRQSPPREVTNALALRPRERILASAADASGAWIIATERALYLPERDDGVKGPHHGIPWEEVEHAEWDRESERLRVTQAAPLGERMRSWALRFDPPDQRLLALIRERITASVVVEQHVPLRGDVGVRVIARRPPAAAPGADTDLVWAVAFDEGIDPGDPELLAAAQRALDSVRAEIEP</sequence>
<dbReference type="GO" id="GO:0004177">
    <property type="term" value="F:aminopeptidase activity"/>
    <property type="evidence" value="ECO:0007669"/>
    <property type="project" value="UniProtKB-KW"/>
</dbReference>
<proteinExistence type="predicted"/>
<gene>
    <name evidence="1" type="ORF">HEB94_005704</name>
</gene>
<evidence type="ECO:0000313" key="1">
    <source>
        <dbReference type="EMBL" id="MBE1608856.1"/>
    </source>
</evidence>
<dbReference type="AlphaFoldDB" id="A0A927MXQ5"/>
<protein>
    <submittedName>
        <fullName evidence="1">Dipeptidyl aminopeptidase/acylaminoacyl peptidase</fullName>
    </submittedName>
</protein>
<accession>A0A927MXQ5</accession>
<keyword evidence="1" id="KW-0031">Aminopeptidase</keyword>
<keyword evidence="1" id="KW-0378">Hydrolase</keyword>
<organism evidence="1 2">
    <name type="scientific">Actinopolymorpha pittospori</name>
    <dbReference type="NCBI Taxonomy" id="648752"/>
    <lineage>
        <taxon>Bacteria</taxon>
        <taxon>Bacillati</taxon>
        <taxon>Actinomycetota</taxon>
        <taxon>Actinomycetes</taxon>
        <taxon>Propionibacteriales</taxon>
        <taxon>Actinopolymorphaceae</taxon>
        <taxon>Actinopolymorpha</taxon>
    </lineage>
</organism>
<evidence type="ECO:0000313" key="2">
    <source>
        <dbReference type="Proteomes" id="UP000638648"/>
    </source>
</evidence>
<dbReference type="EMBL" id="JADBEM010000001">
    <property type="protein sequence ID" value="MBE1608856.1"/>
    <property type="molecule type" value="Genomic_DNA"/>
</dbReference>
<reference evidence="1" key="1">
    <citation type="submission" date="2020-10" db="EMBL/GenBank/DDBJ databases">
        <title>Sequencing the genomes of 1000 actinobacteria strains.</title>
        <authorList>
            <person name="Klenk H.-P."/>
        </authorList>
    </citation>
    <scope>NUCLEOTIDE SEQUENCE</scope>
    <source>
        <strain evidence="1">DSM 45354</strain>
    </source>
</reference>
<keyword evidence="2" id="KW-1185">Reference proteome</keyword>